<dbReference type="GO" id="GO:0042802">
    <property type="term" value="F:identical protein binding"/>
    <property type="evidence" value="ECO:0007669"/>
    <property type="project" value="UniProtKB-ARBA"/>
</dbReference>
<evidence type="ECO:0000256" key="1">
    <source>
        <dbReference type="ARBA" id="ARBA00001947"/>
    </source>
</evidence>
<dbReference type="PANTHER" id="PTHR11644:SF2">
    <property type="entry name" value="CYTIDINE DEAMINASE"/>
    <property type="match status" value="1"/>
</dbReference>
<dbReference type="PROSITE" id="PS00903">
    <property type="entry name" value="CYT_DCMP_DEAMINASES_1"/>
    <property type="match status" value="1"/>
</dbReference>
<evidence type="ECO:0000256" key="12">
    <source>
        <dbReference type="RuleBase" id="RU364006"/>
    </source>
</evidence>
<comment type="caution">
    <text evidence="14">The sequence shown here is derived from an EMBL/GenBank/DDBJ whole genome shotgun (WGS) entry which is preliminary data.</text>
</comment>
<comment type="catalytic activity">
    <reaction evidence="12">
        <text>2'-deoxycytidine + H2O + H(+) = 2'-deoxyuridine + NH4(+)</text>
        <dbReference type="Rhea" id="RHEA:13433"/>
        <dbReference type="ChEBI" id="CHEBI:15377"/>
        <dbReference type="ChEBI" id="CHEBI:15378"/>
        <dbReference type="ChEBI" id="CHEBI:15698"/>
        <dbReference type="ChEBI" id="CHEBI:16450"/>
        <dbReference type="ChEBI" id="CHEBI:28938"/>
        <dbReference type="EC" id="3.5.4.5"/>
    </reaction>
</comment>
<protein>
    <recommendedName>
        <fullName evidence="4 12">Cytidine deaminase</fullName>
        <ecNumber evidence="4 12">3.5.4.5</ecNumber>
    </recommendedName>
    <alternativeName>
        <fullName evidence="8 12">Cytidine aminohydrolase</fullName>
    </alternativeName>
</protein>
<feature type="domain" description="CMP/dCMP-type deaminase" evidence="13">
    <location>
        <begin position="12"/>
        <end position="141"/>
    </location>
</feature>
<evidence type="ECO:0000256" key="11">
    <source>
        <dbReference type="PIRSR" id="PIRSR606262-3"/>
    </source>
</evidence>
<evidence type="ECO:0000313" key="15">
    <source>
        <dbReference type="Proteomes" id="UP000198287"/>
    </source>
</evidence>
<dbReference type="EC" id="3.5.4.5" evidence="4 12"/>
<evidence type="ECO:0000256" key="6">
    <source>
        <dbReference type="ARBA" id="ARBA00022801"/>
    </source>
</evidence>
<dbReference type="GO" id="GO:0072527">
    <property type="term" value="P:pyrimidine-containing compound metabolic process"/>
    <property type="evidence" value="ECO:0007669"/>
    <property type="project" value="UniProtKB-ARBA"/>
</dbReference>
<accession>A0A226E519</accession>
<evidence type="ECO:0000256" key="3">
    <source>
        <dbReference type="ARBA" id="ARBA00006576"/>
    </source>
</evidence>
<comment type="catalytic activity">
    <reaction evidence="9 12">
        <text>cytidine + H2O + H(+) = uridine + NH4(+)</text>
        <dbReference type="Rhea" id="RHEA:16069"/>
        <dbReference type="ChEBI" id="CHEBI:15377"/>
        <dbReference type="ChEBI" id="CHEBI:15378"/>
        <dbReference type="ChEBI" id="CHEBI:16704"/>
        <dbReference type="ChEBI" id="CHEBI:17562"/>
        <dbReference type="ChEBI" id="CHEBI:28938"/>
        <dbReference type="EC" id="3.5.4.5"/>
    </reaction>
</comment>
<dbReference type="InterPro" id="IPR016192">
    <property type="entry name" value="APOBEC/CMP_deaminase_Zn-bd"/>
</dbReference>
<dbReference type="NCBIfam" id="NF004064">
    <property type="entry name" value="PRK05578.1"/>
    <property type="match status" value="1"/>
</dbReference>
<feature type="binding site" evidence="11">
    <location>
        <position position="99"/>
    </location>
    <ligand>
        <name>Zn(2+)</name>
        <dbReference type="ChEBI" id="CHEBI:29105"/>
        <note>catalytic</note>
    </ligand>
</feature>
<dbReference type="InterPro" id="IPR016193">
    <property type="entry name" value="Cytidine_deaminase-like"/>
</dbReference>
<dbReference type="GO" id="GO:0008270">
    <property type="term" value="F:zinc ion binding"/>
    <property type="evidence" value="ECO:0007669"/>
    <property type="project" value="UniProtKB-UniRule"/>
</dbReference>
<dbReference type="AlphaFoldDB" id="A0A226E519"/>
<dbReference type="InterPro" id="IPR006262">
    <property type="entry name" value="Cyt_deam_tetra"/>
</dbReference>
<evidence type="ECO:0000313" key="14">
    <source>
        <dbReference type="EMBL" id="OXA52539.1"/>
    </source>
</evidence>
<proteinExistence type="inferred from homology"/>
<dbReference type="OMA" id="RFITPCG"/>
<sequence length="150" mass="15681">MENTTLDDIKDASVRSLLETSALARSKAYIPYSKFAVGAALLATSGQVVTGCNVENVSFGLTICAERTAIVKAVSEGVTTFSAIAVSAVSKNEFIVSPCGACRQVLAEFNANLPVYLYNPENGKVCITSMTVLLPAAVLPANLNDALFGN</sequence>
<dbReference type="Pfam" id="PF00383">
    <property type="entry name" value="dCMP_cyt_deam_1"/>
    <property type="match status" value="1"/>
</dbReference>
<evidence type="ECO:0000256" key="10">
    <source>
        <dbReference type="PIRSR" id="PIRSR606262-1"/>
    </source>
</evidence>
<reference evidence="14 15" key="1">
    <citation type="submission" date="2015-12" db="EMBL/GenBank/DDBJ databases">
        <title>The genome of Folsomia candida.</title>
        <authorList>
            <person name="Faddeeva A."/>
            <person name="Derks M.F."/>
            <person name="Anvar Y."/>
            <person name="Smit S."/>
            <person name="Van Straalen N."/>
            <person name="Roelofs D."/>
        </authorList>
    </citation>
    <scope>NUCLEOTIDE SEQUENCE [LARGE SCALE GENOMIC DNA]</scope>
    <source>
        <strain evidence="14 15">VU population</strain>
        <tissue evidence="14">Whole body</tissue>
    </source>
</reference>
<evidence type="ECO:0000256" key="2">
    <source>
        <dbReference type="ARBA" id="ARBA00003949"/>
    </source>
</evidence>
<dbReference type="PROSITE" id="PS51747">
    <property type="entry name" value="CYT_DCMP_DEAMINASES_2"/>
    <property type="match status" value="1"/>
</dbReference>
<dbReference type="EMBL" id="LNIX01000006">
    <property type="protein sequence ID" value="OXA52539.1"/>
    <property type="molecule type" value="Genomic_DNA"/>
</dbReference>
<dbReference type="STRING" id="158441.A0A226E519"/>
<evidence type="ECO:0000256" key="5">
    <source>
        <dbReference type="ARBA" id="ARBA00022723"/>
    </source>
</evidence>
<keyword evidence="6 12" id="KW-0378">Hydrolase</keyword>
<keyword evidence="5 11" id="KW-0479">Metal-binding</keyword>
<gene>
    <name evidence="14" type="ORF">Fcan01_11911</name>
</gene>
<dbReference type="GO" id="GO:0004126">
    <property type="term" value="F:cytidine deaminase activity"/>
    <property type="evidence" value="ECO:0007669"/>
    <property type="project" value="UniProtKB-UniRule"/>
</dbReference>
<feature type="active site" description="Proton donor" evidence="10">
    <location>
        <position position="66"/>
    </location>
</feature>
<dbReference type="NCBIfam" id="TIGR01354">
    <property type="entry name" value="cyt_deam_tetra"/>
    <property type="match status" value="1"/>
</dbReference>
<dbReference type="FunFam" id="3.40.140.10:FF:000008">
    <property type="entry name" value="Cytidine deaminase"/>
    <property type="match status" value="1"/>
</dbReference>
<comment type="similarity">
    <text evidence="3 12">Belongs to the cytidine and deoxycytidylate deaminase family.</text>
</comment>
<feature type="binding site" evidence="11">
    <location>
        <position position="102"/>
    </location>
    <ligand>
        <name>Zn(2+)</name>
        <dbReference type="ChEBI" id="CHEBI:29105"/>
        <note>catalytic</note>
    </ligand>
</feature>
<evidence type="ECO:0000256" key="8">
    <source>
        <dbReference type="ARBA" id="ARBA00032005"/>
    </source>
</evidence>
<name>A0A226E519_FOLCA</name>
<dbReference type="Proteomes" id="UP000198287">
    <property type="component" value="Unassembled WGS sequence"/>
</dbReference>
<dbReference type="InterPro" id="IPR050202">
    <property type="entry name" value="Cyt/Deoxycyt_deaminase"/>
</dbReference>
<evidence type="ECO:0000256" key="7">
    <source>
        <dbReference type="ARBA" id="ARBA00022833"/>
    </source>
</evidence>
<dbReference type="PANTHER" id="PTHR11644">
    <property type="entry name" value="CYTIDINE DEAMINASE"/>
    <property type="match status" value="1"/>
</dbReference>
<evidence type="ECO:0000256" key="4">
    <source>
        <dbReference type="ARBA" id="ARBA00012783"/>
    </source>
</evidence>
<keyword evidence="7 11" id="KW-0862">Zinc</keyword>
<evidence type="ECO:0000256" key="9">
    <source>
        <dbReference type="ARBA" id="ARBA00049558"/>
    </source>
</evidence>
<dbReference type="OrthoDB" id="414540at2759"/>
<dbReference type="CDD" id="cd01283">
    <property type="entry name" value="cytidine_deaminase"/>
    <property type="match status" value="1"/>
</dbReference>
<dbReference type="GO" id="GO:0005829">
    <property type="term" value="C:cytosol"/>
    <property type="evidence" value="ECO:0007669"/>
    <property type="project" value="TreeGrafter"/>
</dbReference>
<feature type="binding site" evidence="11">
    <location>
        <position position="64"/>
    </location>
    <ligand>
        <name>Zn(2+)</name>
        <dbReference type="ChEBI" id="CHEBI:29105"/>
        <note>catalytic</note>
    </ligand>
</feature>
<evidence type="ECO:0000259" key="13">
    <source>
        <dbReference type="PROSITE" id="PS51747"/>
    </source>
</evidence>
<comment type="function">
    <text evidence="2 12">This enzyme scavenges exogenous and endogenous cytidine and 2'-deoxycytidine for UMP synthesis.</text>
</comment>
<dbReference type="SUPFAM" id="SSF53927">
    <property type="entry name" value="Cytidine deaminase-like"/>
    <property type="match status" value="1"/>
</dbReference>
<organism evidence="14 15">
    <name type="scientific">Folsomia candida</name>
    <name type="common">Springtail</name>
    <dbReference type="NCBI Taxonomy" id="158441"/>
    <lineage>
        <taxon>Eukaryota</taxon>
        <taxon>Metazoa</taxon>
        <taxon>Ecdysozoa</taxon>
        <taxon>Arthropoda</taxon>
        <taxon>Hexapoda</taxon>
        <taxon>Collembola</taxon>
        <taxon>Entomobryomorpha</taxon>
        <taxon>Isotomoidea</taxon>
        <taxon>Isotomidae</taxon>
        <taxon>Proisotominae</taxon>
        <taxon>Folsomia</taxon>
    </lineage>
</organism>
<dbReference type="InterPro" id="IPR002125">
    <property type="entry name" value="CMP_dCMP_dom"/>
</dbReference>
<comment type="cofactor">
    <cofactor evidence="1 11 12">
        <name>Zn(2+)</name>
        <dbReference type="ChEBI" id="CHEBI:29105"/>
    </cofactor>
</comment>
<keyword evidence="15" id="KW-1185">Reference proteome</keyword>
<dbReference type="GO" id="GO:0055086">
    <property type="term" value="P:nucleobase-containing small molecule metabolic process"/>
    <property type="evidence" value="ECO:0007669"/>
    <property type="project" value="UniProtKB-ARBA"/>
</dbReference>
<dbReference type="Gene3D" id="3.40.140.10">
    <property type="entry name" value="Cytidine Deaminase, domain 2"/>
    <property type="match status" value="1"/>
</dbReference>